<dbReference type="SUPFAM" id="SSF81660">
    <property type="entry name" value="Metal cation-transporting ATPase, ATP-binding domain N"/>
    <property type="match status" value="1"/>
</dbReference>
<dbReference type="InterPro" id="IPR023214">
    <property type="entry name" value="HAD_sf"/>
</dbReference>
<evidence type="ECO:0000256" key="2">
    <source>
        <dbReference type="ARBA" id="ARBA00022723"/>
    </source>
</evidence>
<dbReference type="PANTHER" id="PTHR45630">
    <property type="entry name" value="CATION-TRANSPORTING ATPASE-RELATED"/>
    <property type="match status" value="1"/>
</dbReference>
<sequence length="303" mass="34117">MYVCCLVLFTFTDVHRSSTKKTQGAPETIQERLNDISTFYVSTYKKYTWQGSRVLALAYKPLPDMTGNVSATRNLDRDVVEIGLTFAGFAVFNCPIKGDSAAVLLEFKQSSHDLVKITGDQALTACHVACEVNIISQPALILVPMKSKQQFEWVSPDETEIVTNSEEMVDCSNSFEGIHDAFVKKVEGAVKAWATGDPFDLATRHRHQKKYTMIMEVQISPLCYCLQKKVGIVFQFPERYFVADIVLDEVILVALHLRYALDASNIALHFSNNCGVIFVSIPCLADLFKFRDNWEHMFLSSSE</sequence>
<accession>A0ABQ4ZZH2</accession>
<evidence type="ECO:0000256" key="6">
    <source>
        <dbReference type="ARBA" id="ARBA00022967"/>
    </source>
</evidence>
<evidence type="ECO:0000256" key="4">
    <source>
        <dbReference type="ARBA" id="ARBA00022840"/>
    </source>
</evidence>
<evidence type="ECO:0000313" key="7">
    <source>
        <dbReference type="EMBL" id="GJS95714.1"/>
    </source>
</evidence>
<evidence type="ECO:0000256" key="3">
    <source>
        <dbReference type="ARBA" id="ARBA00022741"/>
    </source>
</evidence>
<reference evidence="7" key="1">
    <citation type="journal article" date="2022" name="Int. J. Mol. Sci.">
        <title>Draft Genome of Tanacetum Coccineum: Genomic Comparison of Closely Related Tanacetum-Family Plants.</title>
        <authorList>
            <person name="Yamashiro T."/>
            <person name="Shiraishi A."/>
            <person name="Nakayama K."/>
            <person name="Satake H."/>
        </authorList>
    </citation>
    <scope>NUCLEOTIDE SEQUENCE</scope>
</reference>
<gene>
    <name evidence="7" type="ORF">Tco_0802682</name>
</gene>
<dbReference type="InterPro" id="IPR006544">
    <property type="entry name" value="P-type_TPase_V"/>
</dbReference>
<keyword evidence="2" id="KW-0479">Metal-binding</keyword>
<dbReference type="InterPro" id="IPR036412">
    <property type="entry name" value="HAD-like_sf"/>
</dbReference>
<name>A0ABQ4ZZH2_9ASTR</name>
<comment type="subcellular location">
    <subcellularLocation>
        <location evidence="1">Membrane</location>
        <topology evidence="1">Multi-pass membrane protein</topology>
    </subcellularLocation>
</comment>
<dbReference type="Gene3D" id="3.40.1110.10">
    <property type="entry name" value="Calcium-transporting ATPase, cytoplasmic domain N"/>
    <property type="match status" value="1"/>
</dbReference>
<comment type="caution">
    <text evidence="7">The sequence shown here is derived from an EMBL/GenBank/DDBJ whole genome shotgun (WGS) entry which is preliminary data.</text>
</comment>
<evidence type="ECO:0000256" key="1">
    <source>
        <dbReference type="ARBA" id="ARBA00004141"/>
    </source>
</evidence>
<reference evidence="7" key="2">
    <citation type="submission" date="2022-01" db="EMBL/GenBank/DDBJ databases">
        <authorList>
            <person name="Yamashiro T."/>
            <person name="Shiraishi A."/>
            <person name="Satake H."/>
            <person name="Nakayama K."/>
        </authorList>
    </citation>
    <scope>NUCLEOTIDE SEQUENCE</scope>
</reference>
<dbReference type="Proteomes" id="UP001151760">
    <property type="component" value="Unassembled WGS sequence"/>
</dbReference>
<evidence type="ECO:0000313" key="8">
    <source>
        <dbReference type="Proteomes" id="UP001151760"/>
    </source>
</evidence>
<keyword evidence="3" id="KW-0547">Nucleotide-binding</keyword>
<keyword evidence="4" id="KW-0067">ATP-binding</keyword>
<dbReference type="InterPro" id="IPR023299">
    <property type="entry name" value="ATPase_P-typ_cyto_dom_N"/>
</dbReference>
<keyword evidence="6" id="KW-1278">Translocase</keyword>
<keyword evidence="5" id="KW-0460">Magnesium</keyword>
<dbReference type="SUPFAM" id="SSF56784">
    <property type="entry name" value="HAD-like"/>
    <property type="match status" value="1"/>
</dbReference>
<evidence type="ECO:0000256" key="5">
    <source>
        <dbReference type="ARBA" id="ARBA00022842"/>
    </source>
</evidence>
<protein>
    <submittedName>
        <fullName evidence="7">Probable manganese-transporting ATPase PDR2</fullName>
    </submittedName>
</protein>
<dbReference type="Gene3D" id="3.40.50.1000">
    <property type="entry name" value="HAD superfamily/HAD-like"/>
    <property type="match status" value="1"/>
</dbReference>
<organism evidence="7 8">
    <name type="scientific">Tanacetum coccineum</name>
    <dbReference type="NCBI Taxonomy" id="301880"/>
    <lineage>
        <taxon>Eukaryota</taxon>
        <taxon>Viridiplantae</taxon>
        <taxon>Streptophyta</taxon>
        <taxon>Embryophyta</taxon>
        <taxon>Tracheophyta</taxon>
        <taxon>Spermatophyta</taxon>
        <taxon>Magnoliopsida</taxon>
        <taxon>eudicotyledons</taxon>
        <taxon>Gunneridae</taxon>
        <taxon>Pentapetalae</taxon>
        <taxon>asterids</taxon>
        <taxon>campanulids</taxon>
        <taxon>Asterales</taxon>
        <taxon>Asteraceae</taxon>
        <taxon>Asteroideae</taxon>
        <taxon>Anthemideae</taxon>
        <taxon>Anthemidinae</taxon>
        <taxon>Tanacetum</taxon>
    </lineage>
</organism>
<dbReference type="PANTHER" id="PTHR45630:SF7">
    <property type="entry name" value="ENDOPLASMIC RETICULUM TRANSMEMBRANE HELIX TRANSLOCASE"/>
    <property type="match status" value="1"/>
</dbReference>
<dbReference type="EMBL" id="BQNB010011831">
    <property type="protein sequence ID" value="GJS95714.1"/>
    <property type="molecule type" value="Genomic_DNA"/>
</dbReference>
<proteinExistence type="predicted"/>
<keyword evidence="8" id="KW-1185">Reference proteome</keyword>